<reference evidence="1" key="1">
    <citation type="submission" date="2020-04" db="EMBL/GenBank/DDBJ databases">
        <authorList>
            <person name="Zhang T."/>
        </authorList>
    </citation>
    <scope>NUCLEOTIDE SEQUENCE</scope>
    <source>
        <strain evidence="1">HKST-UBA01</strain>
    </source>
</reference>
<protein>
    <recommendedName>
        <fullName evidence="3">Major capsid protein</fullName>
    </recommendedName>
</protein>
<gene>
    <name evidence="1" type="ORF">KC729_00075</name>
</gene>
<accession>A0A956LVF9</accession>
<reference evidence="1" key="2">
    <citation type="journal article" date="2021" name="Microbiome">
        <title>Successional dynamics and alternative stable states in a saline activated sludge microbial community over 9 years.</title>
        <authorList>
            <person name="Wang Y."/>
            <person name="Ye J."/>
            <person name="Ju F."/>
            <person name="Liu L."/>
            <person name="Boyd J.A."/>
            <person name="Deng Y."/>
            <person name="Parks D.H."/>
            <person name="Jiang X."/>
            <person name="Yin X."/>
            <person name="Woodcroft B.J."/>
            <person name="Tyson G.W."/>
            <person name="Hugenholtz P."/>
            <person name="Polz M.F."/>
            <person name="Zhang T."/>
        </authorList>
    </citation>
    <scope>NUCLEOTIDE SEQUENCE</scope>
    <source>
        <strain evidence="1">HKST-UBA01</strain>
    </source>
</reference>
<dbReference type="Proteomes" id="UP000697710">
    <property type="component" value="Unassembled WGS sequence"/>
</dbReference>
<evidence type="ECO:0000313" key="1">
    <source>
        <dbReference type="EMBL" id="MCA9726046.1"/>
    </source>
</evidence>
<organism evidence="1 2">
    <name type="scientific">Eiseniibacteriota bacterium</name>
    <dbReference type="NCBI Taxonomy" id="2212470"/>
    <lineage>
        <taxon>Bacteria</taxon>
        <taxon>Candidatus Eiseniibacteriota</taxon>
    </lineage>
</organism>
<name>A0A956LVF9_UNCEI</name>
<dbReference type="AlphaFoldDB" id="A0A956LVF9"/>
<sequence length="328" mass="35940">MPASNPTVGSVHQNRALDNVAIGGYNQNFKLRNIFTPVPVDKETDVIHIWTAGDILRHEARKVRPGSKTPRGGFSTSTDTFSLDEWKFAWPIPKRVRMNADMAILREMNAARRVGEKIGLAAEKTIASVLTSTAWTGASTIDAAGGWNMNTATRDPIIDVTTQKLSIQNTIGKRVNKMAFSYNTYEHLRNNPYILERIGVTPGSGRPISGASPSSPAVINLGILQVLFDVEEIVVVEAIENTANAGATASYSPVLDDWVWLGYVSPTPAIDEPSCGYTFNHREYGSDIRIRTWREDDPEQDVTEASAFFQCKATLLTAGALIQDVLTT</sequence>
<evidence type="ECO:0000313" key="2">
    <source>
        <dbReference type="Proteomes" id="UP000697710"/>
    </source>
</evidence>
<dbReference type="InterPro" id="IPR053738">
    <property type="entry name" value="Lambda_capsid_assembly"/>
</dbReference>
<dbReference type="EMBL" id="JAGQHR010000001">
    <property type="protein sequence ID" value="MCA9726046.1"/>
    <property type="molecule type" value="Genomic_DNA"/>
</dbReference>
<evidence type="ECO:0008006" key="3">
    <source>
        <dbReference type="Google" id="ProtNLM"/>
    </source>
</evidence>
<dbReference type="Gene3D" id="3.90.1690.10">
    <property type="entry name" value="phage-related protein like domain"/>
    <property type="match status" value="1"/>
</dbReference>
<comment type="caution">
    <text evidence="1">The sequence shown here is derived from an EMBL/GenBank/DDBJ whole genome shotgun (WGS) entry which is preliminary data.</text>
</comment>
<proteinExistence type="predicted"/>